<dbReference type="CDD" id="cd00712">
    <property type="entry name" value="AsnB"/>
    <property type="match status" value="1"/>
</dbReference>
<dbReference type="InterPro" id="IPR029055">
    <property type="entry name" value="Ntn_hydrolases_N"/>
</dbReference>
<dbReference type="EMBL" id="BARS01017887">
    <property type="protein sequence ID" value="GAF88366.1"/>
    <property type="molecule type" value="Genomic_DNA"/>
</dbReference>
<protein>
    <recommendedName>
        <fullName evidence="1">Glutamine amidotransferase type-2 domain-containing protein</fullName>
    </recommendedName>
</protein>
<reference evidence="2" key="1">
    <citation type="journal article" date="2014" name="Front. Microbiol.">
        <title>High frequency of phylogenetically diverse reductive dehalogenase-homologous genes in deep subseafloor sedimentary metagenomes.</title>
        <authorList>
            <person name="Kawai M."/>
            <person name="Futagami T."/>
            <person name="Toyoda A."/>
            <person name="Takaki Y."/>
            <person name="Nishi S."/>
            <person name="Hori S."/>
            <person name="Arai W."/>
            <person name="Tsubouchi T."/>
            <person name="Morono Y."/>
            <person name="Uchiyama I."/>
            <person name="Ito T."/>
            <person name="Fujiyama A."/>
            <person name="Inagaki F."/>
            <person name="Takami H."/>
        </authorList>
    </citation>
    <scope>NUCLEOTIDE SEQUENCE</scope>
    <source>
        <strain evidence="2">Expedition CK06-06</strain>
    </source>
</reference>
<dbReference type="PANTHER" id="PTHR43284">
    <property type="entry name" value="ASPARAGINE SYNTHETASE (GLUTAMINE-HYDROLYZING)"/>
    <property type="match status" value="1"/>
</dbReference>
<sequence length="135" mass="15437">MCGIGGIYNFNHRPVQRSQLEKMNNKMIHRGPDDEGYFCDGNIGIGIRRLAIIDIEGGHQPVSNEDASVKLVMNGEIYNYVEIRKELISRGHVFSTNSDAEVLVHLYEEEGKMSVHKLNGMFAFILWDKNKNLLW</sequence>
<gene>
    <name evidence="2" type="ORF">S01H1_29196</name>
</gene>
<evidence type="ECO:0000259" key="1">
    <source>
        <dbReference type="PROSITE" id="PS51278"/>
    </source>
</evidence>
<comment type="caution">
    <text evidence="2">The sequence shown here is derived from an EMBL/GenBank/DDBJ whole genome shotgun (WGS) entry which is preliminary data.</text>
</comment>
<dbReference type="InterPro" id="IPR033738">
    <property type="entry name" value="AsnB_N"/>
</dbReference>
<dbReference type="GO" id="GO:0005829">
    <property type="term" value="C:cytosol"/>
    <property type="evidence" value="ECO:0007669"/>
    <property type="project" value="TreeGrafter"/>
</dbReference>
<organism evidence="2">
    <name type="scientific">marine sediment metagenome</name>
    <dbReference type="NCBI Taxonomy" id="412755"/>
    <lineage>
        <taxon>unclassified sequences</taxon>
        <taxon>metagenomes</taxon>
        <taxon>ecological metagenomes</taxon>
    </lineage>
</organism>
<evidence type="ECO:0000313" key="2">
    <source>
        <dbReference type="EMBL" id="GAF88366.1"/>
    </source>
</evidence>
<accession>X0TM77</accession>
<dbReference type="AlphaFoldDB" id="X0TM77"/>
<proteinExistence type="predicted"/>
<feature type="non-terminal residue" evidence="2">
    <location>
        <position position="135"/>
    </location>
</feature>
<dbReference type="Pfam" id="PF13537">
    <property type="entry name" value="GATase_7"/>
    <property type="match status" value="1"/>
</dbReference>
<name>X0TM77_9ZZZZ</name>
<dbReference type="PROSITE" id="PS51278">
    <property type="entry name" value="GATASE_TYPE_2"/>
    <property type="match status" value="1"/>
</dbReference>
<dbReference type="PANTHER" id="PTHR43284:SF1">
    <property type="entry name" value="ASPARAGINE SYNTHETASE"/>
    <property type="match status" value="1"/>
</dbReference>
<dbReference type="InterPro" id="IPR017932">
    <property type="entry name" value="GATase_2_dom"/>
</dbReference>
<feature type="domain" description="Glutamine amidotransferase type-2" evidence="1">
    <location>
        <begin position="2"/>
        <end position="135"/>
    </location>
</feature>
<dbReference type="Gene3D" id="3.60.20.10">
    <property type="entry name" value="Glutamine Phosphoribosylpyrophosphate, subunit 1, domain 1"/>
    <property type="match status" value="1"/>
</dbReference>
<dbReference type="SUPFAM" id="SSF56235">
    <property type="entry name" value="N-terminal nucleophile aminohydrolases (Ntn hydrolases)"/>
    <property type="match status" value="1"/>
</dbReference>
<dbReference type="InterPro" id="IPR051786">
    <property type="entry name" value="ASN_synthetase/amidase"/>
</dbReference>